<dbReference type="Gene3D" id="3.40.50.300">
    <property type="entry name" value="P-loop containing nucleotide triphosphate hydrolases"/>
    <property type="match status" value="1"/>
</dbReference>
<protein>
    <recommendedName>
        <fullName evidence="3">MinD-like ATPase involved in chromosome partitioning or flagellar assembly</fullName>
    </recommendedName>
</protein>
<dbReference type="InterPro" id="IPR027417">
    <property type="entry name" value="P-loop_NTPase"/>
</dbReference>
<reference evidence="1 2" key="1">
    <citation type="submission" date="2020-08" db="EMBL/GenBank/DDBJ databases">
        <title>Sequencing the genomes of 1000 actinobacteria strains.</title>
        <authorList>
            <person name="Klenk H.-P."/>
        </authorList>
    </citation>
    <scope>NUCLEOTIDE SEQUENCE [LARGE SCALE GENOMIC DNA]</scope>
    <source>
        <strain evidence="1 2">DSM 45582</strain>
    </source>
</reference>
<proteinExistence type="predicted"/>
<dbReference type="RefSeq" id="WP_246456877.1">
    <property type="nucleotide sequence ID" value="NZ_JACHIV010000001.1"/>
</dbReference>
<dbReference type="EMBL" id="JACHIV010000001">
    <property type="protein sequence ID" value="MBB5070107.1"/>
    <property type="molecule type" value="Genomic_DNA"/>
</dbReference>
<gene>
    <name evidence="1" type="ORF">BJ969_003195</name>
</gene>
<name>A0A840NPD1_9PSEU</name>
<keyword evidence="2" id="KW-1185">Reference proteome</keyword>
<dbReference type="SUPFAM" id="SSF52540">
    <property type="entry name" value="P-loop containing nucleoside triphosphate hydrolases"/>
    <property type="match status" value="1"/>
</dbReference>
<evidence type="ECO:0000313" key="2">
    <source>
        <dbReference type="Proteomes" id="UP000580474"/>
    </source>
</evidence>
<evidence type="ECO:0008006" key="3">
    <source>
        <dbReference type="Google" id="ProtNLM"/>
    </source>
</evidence>
<organism evidence="1 2">
    <name type="scientific">Saccharopolyspora gloriosae</name>
    <dbReference type="NCBI Taxonomy" id="455344"/>
    <lineage>
        <taxon>Bacteria</taxon>
        <taxon>Bacillati</taxon>
        <taxon>Actinomycetota</taxon>
        <taxon>Actinomycetes</taxon>
        <taxon>Pseudonocardiales</taxon>
        <taxon>Pseudonocardiaceae</taxon>
        <taxon>Saccharopolyspora</taxon>
    </lineage>
</organism>
<evidence type="ECO:0000313" key="1">
    <source>
        <dbReference type="EMBL" id="MBB5070107.1"/>
    </source>
</evidence>
<dbReference type="AlphaFoldDB" id="A0A840NPD1"/>
<accession>A0A840NPD1</accession>
<sequence length="324" mass="33046">MRGDLPTPDVAGAVEAGRLAAAAESGANEPDDEDVAFRTAAATGQAAAVVQRQGLPPGSLGGADWSGFGSVVPVLAASAGAGASVVAAVLADALQLAGRRVLLVDTADPARSGLAAAARADGPVFDGPHPAVRIRASWRAHAVLARVETSLPIVTPGMVPPPRFFAAAARSVQATIVDIGHDPWRVAAHPLAGAGAWLRVGEPVPRPLLVCRASRPSLLHAEQVLARLDAWNQTGTIVPPAQLVVLGTRKWPAGVAGAAGRRTSVLLENAVFLPHDSSVALGGITAEVTPARLRDAAIPLLQHLRLLPGPAHAAGKSFSRKVIH</sequence>
<comment type="caution">
    <text evidence="1">The sequence shown here is derived from an EMBL/GenBank/DDBJ whole genome shotgun (WGS) entry which is preliminary data.</text>
</comment>
<dbReference type="Proteomes" id="UP000580474">
    <property type="component" value="Unassembled WGS sequence"/>
</dbReference>